<accession>A0A5J4RRG5</accession>
<name>A0A5J4RRG5_9ZZZZ</name>
<comment type="caution">
    <text evidence="1">The sequence shown here is derived from an EMBL/GenBank/DDBJ whole genome shotgun (WGS) entry which is preliminary data.</text>
</comment>
<dbReference type="EMBL" id="SNRY01000876">
    <property type="protein sequence ID" value="KAA6335613.1"/>
    <property type="molecule type" value="Genomic_DNA"/>
</dbReference>
<sequence>MEAQKGILLTEDCDIAVQPVRDAKGLIVSGLLLGESVDQQAFIVLRLRQGEWKEDPLLGCGLTKFLRGKYKPSTVENRIRIHFTRAGIDYTEYRNRIRFYIDKIQK</sequence>
<dbReference type="AlphaFoldDB" id="A0A5J4RRG5"/>
<gene>
    <name evidence="1" type="ORF">EZS27_016180</name>
</gene>
<protein>
    <submittedName>
        <fullName evidence="1">Uncharacterized protein</fullName>
    </submittedName>
</protein>
<proteinExistence type="predicted"/>
<evidence type="ECO:0000313" key="1">
    <source>
        <dbReference type="EMBL" id="KAA6335613.1"/>
    </source>
</evidence>
<organism evidence="1">
    <name type="scientific">termite gut metagenome</name>
    <dbReference type="NCBI Taxonomy" id="433724"/>
    <lineage>
        <taxon>unclassified sequences</taxon>
        <taxon>metagenomes</taxon>
        <taxon>organismal metagenomes</taxon>
    </lineage>
</organism>
<reference evidence="1" key="1">
    <citation type="submission" date="2019-03" db="EMBL/GenBank/DDBJ databases">
        <title>Single cell metagenomics reveals metabolic interactions within the superorganism composed of flagellate Streblomastix strix and complex community of Bacteroidetes bacteria on its surface.</title>
        <authorList>
            <person name="Treitli S.C."/>
            <person name="Kolisko M."/>
            <person name="Husnik F."/>
            <person name="Keeling P."/>
            <person name="Hampl V."/>
        </authorList>
    </citation>
    <scope>NUCLEOTIDE SEQUENCE</scope>
    <source>
        <strain evidence="1">STM</strain>
    </source>
</reference>